<evidence type="ECO:0000256" key="5">
    <source>
        <dbReference type="ARBA" id="ARBA00022692"/>
    </source>
</evidence>
<accession>A0A143BMN2</accession>
<evidence type="ECO:0000256" key="3">
    <source>
        <dbReference type="ARBA" id="ARBA00022475"/>
    </source>
</evidence>
<keyword evidence="4 12" id="KW-0645">Protease</keyword>
<proteinExistence type="inferred from homology"/>
<feature type="transmembrane region" description="Helical" evidence="12">
    <location>
        <begin position="140"/>
        <end position="163"/>
    </location>
</feature>
<dbReference type="GO" id="GO:0004222">
    <property type="term" value="F:metalloendopeptidase activity"/>
    <property type="evidence" value="ECO:0007669"/>
    <property type="project" value="UniProtKB-UniRule"/>
</dbReference>
<keyword evidence="6 12" id="KW-0479">Metal-binding</keyword>
<dbReference type="GO" id="GO:0006508">
    <property type="term" value="P:proteolysis"/>
    <property type="evidence" value="ECO:0007669"/>
    <property type="project" value="UniProtKB-KW"/>
</dbReference>
<dbReference type="GO" id="GO:0008270">
    <property type="term" value="F:zinc ion binding"/>
    <property type="evidence" value="ECO:0007669"/>
    <property type="project" value="UniProtKB-UniRule"/>
</dbReference>
<evidence type="ECO:0000256" key="12">
    <source>
        <dbReference type="HAMAP-Rule" id="MF_00188"/>
    </source>
</evidence>
<comment type="subcellular location">
    <subcellularLocation>
        <location evidence="1 12">Cell membrane</location>
        <topology evidence="1 12">Multi-pass membrane protein</topology>
    </subcellularLocation>
</comment>
<comment type="similarity">
    <text evidence="2 12">Belongs to the peptidase M48B family.</text>
</comment>
<feature type="domain" description="Peptidase M48" evidence="13">
    <location>
        <begin position="64"/>
        <end position="276"/>
    </location>
</feature>
<dbReference type="EC" id="3.4.24.-" evidence="12"/>
<organism evidence="14 15">
    <name type="scientific">Gemmatimonas phototrophica</name>
    <dbReference type="NCBI Taxonomy" id="1379270"/>
    <lineage>
        <taxon>Bacteria</taxon>
        <taxon>Pseudomonadati</taxon>
        <taxon>Gemmatimonadota</taxon>
        <taxon>Gemmatimonadia</taxon>
        <taxon>Gemmatimonadales</taxon>
        <taxon>Gemmatimonadaceae</taxon>
        <taxon>Gemmatimonas</taxon>
    </lineage>
</organism>
<dbReference type="eggNOG" id="COG0501">
    <property type="taxonomic scope" value="Bacteria"/>
</dbReference>
<dbReference type="CDD" id="cd07336">
    <property type="entry name" value="M48B_HtpX_like"/>
    <property type="match status" value="1"/>
</dbReference>
<evidence type="ECO:0000256" key="9">
    <source>
        <dbReference type="ARBA" id="ARBA00022989"/>
    </source>
</evidence>
<dbReference type="Gene3D" id="3.30.2010.10">
    <property type="entry name" value="Metalloproteases ('zincins'), catalytic domain"/>
    <property type="match status" value="1"/>
</dbReference>
<dbReference type="STRING" id="1379270.GEMMAAP_14805"/>
<dbReference type="OrthoDB" id="15218at2"/>
<dbReference type="InterPro" id="IPR022919">
    <property type="entry name" value="Pept_M48_protease_HtpX"/>
</dbReference>
<evidence type="ECO:0000256" key="7">
    <source>
        <dbReference type="ARBA" id="ARBA00022801"/>
    </source>
</evidence>
<evidence type="ECO:0000313" key="14">
    <source>
        <dbReference type="EMBL" id="AMW05721.1"/>
    </source>
</evidence>
<feature type="transmembrane region" description="Helical" evidence="12">
    <location>
        <begin position="29"/>
        <end position="46"/>
    </location>
</feature>
<evidence type="ECO:0000256" key="2">
    <source>
        <dbReference type="ARBA" id="ARBA00009779"/>
    </source>
</evidence>
<dbReference type="GO" id="GO:0005886">
    <property type="term" value="C:plasma membrane"/>
    <property type="evidence" value="ECO:0007669"/>
    <property type="project" value="UniProtKB-SubCell"/>
</dbReference>
<reference evidence="14 15" key="2">
    <citation type="journal article" date="2016" name="Environ. Microbiol. Rep.">
        <title>Metagenomic evidence for the presence of phototrophic Gemmatimonadetes bacteria in diverse environments.</title>
        <authorList>
            <person name="Zeng Y."/>
            <person name="Baumbach J."/>
            <person name="Barbosa E.G."/>
            <person name="Azevedo V."/>
            <person name="Zhang C."/>
            <person name="Koblizek M."/>
        </authorList>
    </citation>
    <scope>NUCLEOTIDE SEQUENCE [LARGE SCALE GENOMIC DNA]</scope>
    <source>
        <strain evidence="14 15">AP64</strain>
    </source>
</reference>
<feature type="binding site" evidence="12">
    <location>
        <position position="200"/>
    </location>
    <ligand>
        <name>Zn(2+)</name>
        <dbReference type="ChEBI" id="CHEBI:29105"/>
        <note>catalytic</note>
    </ligand>
</feature>
<feature type="binding site" evidence="12">
    <location>
        <position position="134"/>
    </location>
    <ligand>
        <name>Zn(2+)</name>
        <dbReference type="ChEBI" id="CHEBI:29105"/>
        <note>catalytic</note>
    </ligand>
</feature>
<dbReference type="EMBL" id="CP011454">
    <property type="protein sequence ID" value="AMW05721.1"/>
    <property type="molecule type" value="Genomic_DNA"/>
</dbReference>
<protein>
    <recommendedName>
        <fullName evidence="12">Protease HtpX homolog</fullName>
        <ecNumber evidence="12">3.4.24.-</ecNumber>
    </recommendedName>
</protein>
<keyword evidence="9 12" id="KW-1133">Transmembrane helix</keyword>
<evidence type="ECO:0000256" key="11">
    <source>
        <dbReference type="ARBA" id="ARBA00023136"/>
    </source>
</evidence>
<dbReference type="AlphaFoldDB" id="A0A143BMN2"/>
<evidence type="ECO:0000256" key="1">
    <source>
        <dbReference type="ARBA" id="ARBA00004651"/>
    </source>
</evidence>
<dbReference type="Pfam" id="PF01435">
    <property type="entry name" value="Peptidase_M48"/>
    <property type="match status" value="1"/>
</dbReference>
<evidence type="ECO:0000313" key="15">
    <source>
        <dbReference type="Proteomes" id="UP000076404"/>
    </source>
</evidence>
<dbReference type="KEGG" id="gph:GEMMAAP_14805"/>
<keyword evidence="7 12" id="KW-0378">Hydrolase</keyword>
<evidence type="ECO:0000256" key="8">
    <source>
        <dbReference type="ARBA" id="ARBA00022833"/>
    </source>
</evidence>
<dbReference type="RefSeq" id="WP_026848562.1">
    <property type="nucleotide sequence ID" value="NZ_CP011454.1"/>
</dbReference>
<evidence type="ECO:0000256" key="4">
    <source>
        <dbReference type="ARBA" id="ARBA00022670"/>
    </source>
</evidence>
<sequence length="280" mass="29776">MNNIKVFVLMAGLTGLVMAIGQWLGGGTGAIMGLLMAAGMNLFMYWGSSSMVLRSYGAKVVSAQDAPDLYAMVDRLRQRAGLPMPVVAIAPHDQPNAFATGRNPENSVVCVTEGLMRMMNREELEGVIAHELAHIKNRDMLLQTIAATMAGAIGNIAQFAMFFGGGDDEDSVNPVAAIAIMIIGPIIGMMIQFAISRQREFKADAVGAEISGRPLALASALGRLEMSARRIPMQVSPSSASLAIVNPLAAFSMRGVSKWFSTHPPTEERVAALQQLATQG</sequence>
<keyword evidence="5 12" id="KW-0812">Transmembrane</keyword>
<dbReference type="HAMAP" id="MF_00188">
    <property type="entry name" value="Pept_M48_protease_HtpX"/>
    <property type="match status" value="1"/>
</dbReference>
<keyword evidence="15" id="KW-1185">Reference proteome</keyword>
<feature type="active site" evidence="12">
    <location>
        <position position="131"/>
    </location>
</feature>
<comment type="cofactor">
    <cofactor evidence="12">
        <name>Zn(2+)</name>
        <dbReference type="ChEBI" id="CHEBI:29105"/>
    </cofactor>
    <text evidence="12">Binds 1 zinc ion per subunit.</text>
</comment>
<evidence type="ECO:0000259" key="13">
    <source>
        <dbReference type="Pfam" id="PF01435"/>
    </source>
</evidence>
<gene>
    <name evidence="12" type="primary">htpX</name>
    <name evidence="14" type="ORF">GEMMAAP_14805</name>
</gene>
<dbReference type="PANTHER" id="PTHR43221">
    <property type="entry name" value="PROTEASE HTPX"/>
    <property type="match status" value="1"/>
</dbReference>
<keyword evidence="8 12" id="KW-0862">Zinc</keyword>
<feature type="binding site" evidence="12">
    <location>
        <position position="130"/>
    </location>
    <ligand>
        <name>Zn(2+)</name>
        <dbReference type="ChEBI" id="CHEBI:29105"/>
        <note>catalytic</note>
    </ligand>
</feature>
<evidence type="ECO:0000256" key="6">
    <source>
        <dbReference type="ARBA" id="ARBA00022723"/>
    </source>
</evidence>
<name>A0A143BMN2_9BACT</name>
<feature type="transmembrane region" description="Helical" evidence="12">
    <location>
        <begin position="175"/>
        <end position="195"/>
    </location>
</feature>
<dbReference type="Proteomes" id="UP000076404">
    <property type="component" value="Chromosome"/>
</dbReference>
<dbReference type="PANTHER" id="PTHR43221:SF1">
    <property type="entry name" value="PROTEASE HTPX"/>
    <property type="match status" value="1"/>
</dbReference>
<dbReference type="InterPro" id="IPR001915">
    <property type="entry name" value="Peptidase_M48"/>
</dbReference>
<keyword evidence="11 12" id="KW-0472">Membrane</keyword>
<keyword evidence="3 12" id="KW-1003">Cell membrane</keyword>
<dbReference type="InterPro" id="IPR050083">
    <property type="entry name" value="HtpX_protease"/>
</dbReference>
<evidence type="ECO:0000256" key="10">
    <source>
        <dbReference type="ARBA" id="ARBA00023049"/>
    </source>
</evidence>
<keyword evidence="10 12" id="KW-0482">Metalloprotease</keyword>
<reference evidence="14 15" key="1">
    <citation type="journal article" date="2014" name="Proc. Natl. Acad. Sci. U.S.A.">
        <title>Functional type 2 photosynthetic reaction centers found in the rare bacterial phylum Gemmatimonadetes.</title>
        <authorList>
            <person name="Zeng Y."/>
            <person name="Feng F."/>
            <person name="Medova H."/>
            <person name="Dean J."/>
            <person name="Koblizek M."/>
        </authorList>
    </citation>
    <scope>NUCLEOTIDE SEQUENCE [LARGE SCALE GENOMIC DNA]</scope>
    <source>
        <strain evidence="14 15">AP64</strain>
    </source>
</reference>